<protein>
    <submittedName>
        <fullName evidence="2">Uncharacterized protein</fullName>
    </submittedName>
</protein>
<proteinExistence type="predicted"/>
<feature type="compositionally biased region" description="Basic and acidic residues" evidence="1">
    <location>
        <begin position="111"/>
        <end position="129"/>
    </location>
</feature>
<feature type="region of interest" description="Disordered" evidence="1">
    <location>
        <begin position="261"/>
        <end position="284"/>
    </location>
</feature>
<name>A0A6C0F1W3_9ZZZZ</name>
<feature type="region of interest" description="Disordered" evidence="1">
    <location>
        <begin position="76"/>
        <end position="143"/>
    </location>
</feature>
<feature type="compositionally biased region" description="Low complexity" evidence="1">
    <location>
        <begin position="76"/>
        <end position="105"/>
    </location>
</feature>
<dbReference type="AlphaFoldDB" id="A0A6C0F1W3"/>
<feature type="region of interest" description="Disordered" evidence="1">
    <location>
        <begin position="158"/>
        <end position="238"/>
    </location>
</feature>
<reference evidence="2" key="1">
    <citation type="journal article" date="2020" name="Nature">
        <title>Giant virus diversity and host interactions through global metagenomics.</title>
        <authorList>
            <person name="Schulz F."/>
            <person name="Roux S."/>
            <person name="Paez-Espino D."/>
            <person name="Jungbluth S."/>
            <person name="Walsh D.A."/>
            <person name="Denef V.J."/>
            <person name="McMahon K.D."/>
            <person name="Konstantinidis K.T."/>
            <person name="Eloe-Fadrosh E.A."/>
            <person name="Kyrpides N.C."/>
            <person name="Woyke T."/>
        </authorList>
    </citation>
    <scope>NUCLEOTIDE SEQUENCE</scope>
    <source>
        <strain evidence="2">GVMAG-M-3300009163-63</strain>
    </source>
</reference>
<feature type="compositionally biased region" description="Low complexity" evidence="1">
    <location>
        <begin position="193"/>
        <end position="220"/>
    </location>
</feature>
<organism evidence="2">
    <name type="scientific">viral metagenome</name>
    <dbReference type="NCBI Taxonomy" id="1070528"/>
    <lineage>
        <taxon>unclassified sequences</taxon>
        <taxon>metagenomes</taxon>
        <taxon>organismal metagenomes</taxon>
    </lineage>
</organism>
<dbReference type="InterPro" id="IPR038129">
    <property type="entry name" value="Nanos_sf"/>
</dbReference>
<accession>A0A6C0F1W3</accession>
<dbReference type="Gene3D" id="4.10.60.30">
    <property type="entry name" value="Nanos, RNA-binding domain"/>
    <property type="match status" value="1"/>
</dbReference>
<dbReference type="EMBL" id="MN739001">
    <property type="protein sequence ID" value="QHT34529.1"/>
    <property type="molecule type" value="Genomic_DNA"/>
</dbReference>
<evidence type="ECO:0000256" key="1">
    <source>
        <dbReference type="SAM" id="MobiDB-lite"/>
    </source>
</evidence>
<feature type="compositionally biased region" description="Acidic residues" evidence="1">
    <location>
        <begin position="272"/>
        <end position="284"/>
    </location>
</feature>
<evidence type="ECO:0000313" key="2">
    <source>
        <dbReference type="EMBL" id="QHT34529.1"/>
    </source>
</evidence>
<sequence>MSGRYNNGNGNNNGNDGGKKFCAVCSSAGRPDYNTHFVRADKFDRSSAITCPYLLSIQCRICGGNGHTASYCKFQSQSQQQSRPQRLPPISQHPSQQQQHRAPPRIVFETSKTENPHNPQKTDKKEFERAFPPLGGSSSRRVTLPPLSLSYVSKVRNDEPLLRRGPPEAAQASPVHSPAPKRKRSNNPFAVLEPSSSDSDSDYYSPVAAAAASPPESSPEGVGRCRQKSGASWASSQPVAPRLAPLLAPVAAPLAPLAPLFKSSAKPNWGDTDSEDDEEFLKGF</sequence>